<sequence length="455" mass="52345">MVWYTDLRNRKFFSESEADWTSRRLLELRAQLASPPPKGVPRRTKDSSIIIGTWNIRDFDNNKFRHGPRRRESLHYIAEVLSAFDVCALQEVNEDLGPLKDVIRLMGPGWDFIATDVTTGASGNRERMCFVYDSRKVRFRNIVGEIVLPKHALLPGEQQFARTPFMVSFQAGWFKFSLCTVHIYFGETSKGSDGYARRVSEIDYIAREMADRAERENENYILLGDFNIKNPVDETMSALTKAGFQLPPEQYPSNLLGTHYYDQIAFRTLKDELTFLSSGVFDWSQTVFHADHYEHYAPVLPARHRDLKPDGRPRDTGKDKEYYSKRWLTWQMSDHLPLWVELAIDFSDAHLLHNVKGEFERGDVPAQVEFTEEEAPVESPPEPAEPVRPLKKKRKAPKVAAPEKQGTLAPTRKMSFAEGWRIFWWVAMGGGDRMRKAKEAGKKAAKPRKAKKTKG</sequence>
<evidence type="ECO:0000259" key="2">
    <source>
        <dbReference type="Pfam" id="PF03372"/>
    </source>
</evidence>
<proteinExistence type="predicted"/>
<evidence type="ECO:0000256" key="1">
    <source>
        <dbReference type="SAM" id="MobiDB-lite"/>
    </source>
</evidence>
<reference evidence="3 4" key="1">
    <citation type="submission" date="2013-04" db="EMBL/GenBank/DDBJ databases">
        <title>Hyphomonas hirschiana VP5 Genome Sequencing.</title>
        <authorList>
            <person name="Lai Q."/>
            <person name="Shao Z."/>
        </authorList>
    </citation>
    <scope>NUCLEOTIDE SEQUENCE [LARGE SCALE GENOMIC DNA]</scope>
    <source>
        <strain evidence="3 4">VP5</strain>
    </source>
</reference>
<organism evidence="3 4">
    <name type="scientific">Hyphomonas hirschiana VP5</name>
    <dbReference type="NCBI Taxonomy" id="1280951"/>
    <lineage>
        <taxon>Bacteria</taxon>
        <taxon>Pseudomonadati</taxon>
        <taxon>Pseudomonadota</taxon>
        <taxon>Alphaproteobacteria</taxon>
        <taxon>Hyphomonadales</taxon>
        <taxon>Hyphomonadaceae</taxon>
        <taxon>Hyphomonas</taxon>
    </lineage>
</organism>
<gene>
    <name evidence="3" type="ORF">HHI_00665</name>
</gene>
<dbReference type="Pfam" id="PF03372">
    <property type="entry name" value="Exo_endo_phos"/>
    <property type="match status" value="1"/>
</dbReference>
<dbReference type="PANTHER" id="PTHR11371:SF31">
    <property type="entry name" value="EXTRACELLULAR NUCLEASE"/>
    <property type="match status" value="1"/>
</dbReference>
<dbReference type="RefSeq" id="WP_011645942.1">
    <property type="nucleotide sequence ID" value="NZ_ARYI01000001.1"/>
</dbReference>
<accession>A0A059G078</accession>
<keyword evidence="3" id="KW-0255">Endonuclease</keyword>
<keyword evidence="3" id="KW-0540">Nuclease</keyword>
<name>A0A059G078_9PROT</name>
<feature type="region of interest" description="Disordered" evidence="1">
    <location>
        <begin position="370"/>
        <end position="411"/>
    </location>
</feature>
<dbReference type="AlphaFoldDB" id="A0A059G078"/>
<evidence type="ECO:0000313" key="4">
    <source>
        <dbReference type="Proteomes" id="UP000025061"/>
    </source>
</evidence>
<feature type="domain" description="Endonuclease/exonuclease/phosphatase" evidence="2">
    <location>
        <begin position="52"/>
        <end position="231"/>
    </location>
</feature>
<dbReference type="GO" id="GO:0004527">
    <property type="term" value="F:exonuclease activity"/>
    <property type="evidence" value="ECO:0007669"/>
    <property type="project" value="UniProtKB-KW"/>
</dbReference>
<dbReference type="PATRIC" id="fig|1280951.3.peg.134"/>
<dbReference type="SUPFAM" id="SSF56219">
    <property type="entry name" value="DNase I-like"/>
    <property type="match status" value="1"/>
</dbReference>
<dbReference type="OrthoDB" id="5500612at2"/>
<dbReference type="InterPro" id="IPR036691">
    <property type="entry name" value="Endo/exonu/phosph_ase_sf"/>
</dbReference>
<dbReference type="GO" id="GO:0004519">
    <property type="term" value="F:endonuclease activity"/>
    <property type="evidence" value="ECO:0007669"/>
    <property type="project" value="UniProtKB-KW"/>
</dbReference>
<dbReference type="Gene3D" id="3.60.10.10">
    <property type="entry name" value="Endonuclease/exonuclease/phosphatase"/>
    <property type="match status" value="1"/>
</dbReference>
<feature type="compositionally biased region" description="Basic residues" evidence="1">
    <location>
        <begin position="443"/>
        <end position="455"/>
    </location>
</feature>
<dbReference type="PANTHER" id="PTHR11371">
    <property type="entry name" value="DEOXYRIBONUCLEASE"/>
    <property type="match status" value="1"/>
</dbReference>
<dbReference type="Proteomes" id="UP000025061">
    <property type="component" value="Unassembled WGS sequence"/>
</dbReference>
<dbReference type="InterPro" id="IPR005135">
    <property type="entry name" value="Endo/exonuclease/phosphatase"/>
</dbReference>
<comment type="caution">
    <text evidence="3">The sequence shown here is derived from an EMBL/GenBank/DDBJ whole genome shotgun (WGS) entry which is preliminary data.</text>
</comment>
<protein>
    <submittedName>
        <fullName evidence="3">Endonuclease/exonuclease/phosphatase family protein</fullName>
    </submittedName>
</protein>
<evidence type="ECO:0000313" key="3">
    <source>
        <dbReference type="EMBL" id="KCZ96146.1"/>
    </source>
</evidence>
<dbReference type="CDD" id="cd10283">
    <property type="entry name" value="MnuA_DNase1-like"/>
    <property type="match status" value="1"/>
</dbReference>
<keyword evidence="4" id="KW-1185">Reference proteome</keyword>
<keyword evidence="3" id="KW-0378">Hydrolase</keyword>
<dbReference type="EMBL" id="ARYI01000001">
    <property type="protein sequence ID" value="KCZ96146.1"/>
    <property type="molecule type" value="Genomic_DNA"/>
</dbReference>
<feature type="region of interest" description="Disordered" evidence="1">
    <location>
        <begin position="434"/>
        <end position="455"/>
    </location>
</feature>
<keyword evidence="3" id="KW-0269">Exonuclease</keyword>